<evidence type="ECO:0000313" key="2">
    <source>
        <dbReference type="Proteomes" id="UP001060085"/>
    </source>
</evidence>
<name>A0ACB9ZJI0_CATRO</name>
<dbReference type="Proteomes" id="UP001060085">
    <property type="component" value="Linkage Group LG08"/>
</dbReference>
<evidence type="ECO:0000313" key="1">
    <source>
        <dbReference type="EMBL" id="KAI5647401.1"/>
    </source>
</evidence>
<protein>
    <submittedName>
        <fullName evidence="1">Uncharacterized protein</fullName>
    </submittedName>
</protein>
<comment type="caution">
    <text evidence="1">The sequence shown here is derived from an EMBL/GenBank/DDBJ whole genome shotgun (WGS) entry which is preliminary data.</text>
</comment>
<accession>A0ACB9ZJI0</accession>
<proteinExistence type="predicted"/>
<gene>
    <name evidence="1" type="ORF">M9H77_33406</name>
</gene>
<sequence>MEVKYQTVLINSSTSLAFNPKQLLYNYNVSKLAEADSDWSPAQATWYGSPTGAGTDGGACGYGNAVEQPPFSSLVSAGGPSLYKSGKGCGACYQVKCSTNNACSGNPVRVVITDECPGGPCASDAVHFDLSGTAFGSMATSGQADQLRNAGALQIQYRRVACDYEGLTVAFHVDAGSNPNYFASLIEYEAEDGDLSEVELKQGLDSDSWQPMQQSWGAVWKLDGAGANLRAPFSIKLTSETGKILVANNVIPAGGACGYDTYVGRPPYSAFISAGNPVLFQNGKGCGACYQVKCTQNSACSGSPVTVTIADSCPGCDGNIHFDLSGIAFGGLAKPGQANQLRNAGRINYAQTKIAFKVDKGSNPNYFSTLIMYENGDGDLRSVEIQPAGSKSWFPMQEVFGATYKYNVPQWAKPPFSIKLTQIESGRSVVAWNVIPFDWKPGQFYQSNVNF</sequence>
<reference evidence="2" key="1">
    <citation type="journal article" date="2023" name="Nat. Plants">
        <title>Single-cell RNA sequencing provides a high-resolution roadmap for understanding the multicellular compartmentation of specialized metabolism.</title>
        <authorList>
            <person name="Sun S."/>
            <person name="Shen X."/>
            <person name="Li Y."/>
            <person name="Li Y."/>
            <person name="Wang S."/>
            <person name="Li R."/>
            <person name="Zhang H."/>
            <person name="Shen G."/>
            <person name="Guo B."/>
            <person name="Wei J."/>
            <person name="Xu J."/>
            <person name="St-Pierre B."/>
            <person name="Chen S."/>
            <person name="Sun C."/>
        </authorList>
    </citation>
    <scope>NUCLEOTIDE SEQUENCE [LARGE SCALE GENOMIC DNA]</scope>
</reference>
<dbReference type="EMBL" id="CM044708">
    <property type="protein sequence ID" value="KAI5647401.1"/>
    <property type="molecule type" value="Genomic_DNA"/>
</dbReference>
<organism evidence="1 2">
    <name type="scientific">Catharanthus roseus</name>
    <name type="common">Madagascar periwinkle</name>
    <name type="synonym">Vinca rosea</name>
    <dbReference type="NCBI Taxonomy" id="4058"/>
    <lineage>
        <taxon>Eukaryota</taxon>
        <taxon>Viridiplantae</taxon>
        <taxon>Streptophyta</taxon>
        <taxon>Embryophyta</taxon>
        <taxon>Tracheophyta</taxon>
        <taxon>Spermatophyta</taxon>
        <taxon>Magnoliopsida</taxon>
        <taxon>eudicotyledons</taxon>
        <taxon>Gunneridae</taxon>
        <taxon>Pentapetalae</taxon>
        <taxon>asterids</taxon>
        <taxon>lamiids</taxon>
        <taxon>Gentianales</taxon>
        <taxon>Apocynaceae</taxon>
        <taxon>Rauvolfioideae</taxon>
        <taxon>Vinceae</taxon>
        <taxon>Catharanthinae</taxon>
        <taxon>Catharanthus</taxon>
    </lineage>
</organism>
<keyword evidence="2" id="KW-1185">Reference proteome</keyword>